<dbReference type="Gene3D" id="3.30.360.10">
    <property type="entry name" value="Dihydrodipicolinate Reductase, domain 2"/>
    <property type="match status" value="1"/>
</dbReference>
<reference evidence="1" key="1">
    <citation type="submission" date="2021-01" db="EMBL/GenBank/DDBJ databases">
        <authorList>
            <person name="Corre E."/>
            <person name="Pelletier E."/>
            <person name="Niang G."/>
            <person name="Scheremetjew M."/>
            <person name="Finn R."/>
            <person name="Kale V."/>
            <person name="Holt S."/>
            <person name="Cochrane G."/>
            <person name="Meng A."/>
            <person name="Brown T."/>
            <person name="Cohen L."/>
        </authorList>
    </citation>
    <scope>NUCLEOTIDE SEQUENCE</scope>
    <source>
        <strain evidence="1">RCC927</strain>
    </source>
</reference>
<sequence>MLPLGRCCGRRAAAGGCSVGGRRAAARHGAGLRRAGRRGRRGERLRLCASALAAGASGDPFEAAKTARARARAREPEVEAERVGFFHGDEAARAALPPLPDAAALLTRFDAEQMASTRERRPLRQLEGCDSTGLRVACRTVAASSHTVMLGICAPGQDSALAALRLWTTKLGLPRGTLTGCDVDGVPVSLPPEQGVFVKYHSGSGNASLSAYNGDARGVLLNASTEESWLQCGYLPLSLLRDEPEGGAGVGA</sequence>
<proteinExistence type="predicted"/>
<dbReference type="EMBL" id="HBHY01004996">
    <property type="protein sequence ID" value="CAE0131033.1"/>
    <property type="molecule type" value="Transcribed_RNA"/>
</dbReference>
<name>A0A7S3BDV0_9VIRI</name>
<gene>
    <name evidence="1" type="ORF">PSIN1315_LOCUS3275</name>
</gene>
<accession>A0A7S3BDV0</accession>
<dbReference type="AlphaFoldDB" id="A0A7S3BDV0"/>
<dbReference type="Pfam" id="PF08854">
    <property type="entry name" value="DUF1824"/>
    <property type="match status" value="1"/>
</dbReference>
<protein>
    <submittedName>
        <fullName evidence="1">Uncharacterized protein</fullName>
    </submittedName>
</protein>
<evidence type="ECO:0000313" key="1">
    <source>
        <dbReference type="EMBL" id="CAE0131033.1"/>
    </source>
</evidence>
<dbReference type="InterPro" id="IPR014953">
    <property type="entry name" value="DUF1824"/>
</dbReference>
<organism evidence="1">
    <name type="scientific">Prasinoderma singulare</name>
    <dbReference type="NCBI Taxonomy" id="676789"/>
    <lineage>
        <taxon>Eukaryota</taxon>
        <taxon>Viridiplantae</taxon>
        <taxon>Prasinodermophyta</taxon>
        <taxon>Prasinodermophyceae</taxon>
        <taxon>Prasinodermales</taxon>
        <taxon>Prasinodermaceae</taxon>
        <taxon>Prasinoderma</taxon>
    </lineage>
</organism>
<dbReference type="SUPFAM" id="SSF160532">
    <property type="entry name" value="Ava3019-like"/>
    <property type="match status" value="1"/>
</dbReference>